<gene>
    <name evidence="3" type="ORF">SAMN05444342_0797</name>
    <name evidence="2" type="ORF">ZOD2009_07314</name>
</gene>
<protein>
    <submittedName>
        <fullName evidence="2">Uncharacterized protein</fullName>
    </submittedName>
</protein>
<dbReference type="EMBL" id="FRAN01000001">
    <property type="protein sequence ID" value="SHK16501.1"/>
    <property type="molecule type" value="Genomic_DNA"/>
</dbReference>
<dbReference type="PATRIC" id="fig|797209.4.peg.1454"/>
<reference evidence="3" key="2">
    <citation type="submission" date="2016-11" db="EMBL/GenBank/DDBJ databases">
        <authorList>
            <person name="Jaros S."/>
            <person name="Januszkiewicz K."/>
            <person name="Wedrychowicz H."/>
        </authorList>
    </citation>
    <scope>NUCLEOTIDE SEQUENCE [LARGE SCALE GENOMIC DNA]</scope>
    <source>
        <strain evidence="3">DX253</strain>
    </source>
</reference>
<feature type="region of interest" description="Disordered" evidence="1">
    <location>
        <begin position="69"/>
        <end position="88"/>
    </location>
</feature>
<name>E7QRP0_HALPU</name>
<dbReference type="AlphaFoldDB" id="E7QRP0"/>
<dbReference type="OrthoDB" id="383353at2157"/>
<sequence length="121" mass="12456">MKKTLKILLSMTVIASLFAVGFAGNAAAVADDNQVQLSGQAAVSNVDQSQAVAQGNYNHQEDNVALSGAISVNPSDGDNGYDSGEAESGDAIAVQASAQSNENVQAAWSNAQNWNAQNQDD</sequence>
<accession>E7QRP0</accession>
<evidence type="ECO:0000313" key="5">
    <source>
        <dbReference type="Proteomes" id="UP000184203"/>
    </source>
</evidence>
<dbReference type="Proteomes" id="UP000184203">
    <property type="component" value="Unassembled WGS sequence"/>
</dbReference>
<reference evidence="2 4" key="1">
    <citation type="journal article" date="2014" name="ISME J.">
        <title>Trehalose/2-sulfotrehalose biosynthesis and glycine-betaine uptake are widely spread mechanisms for osmoadaptation in the Halobacteriales.</title>
        <authorList>
            <person name="Youssef N.H."/>
            <person name="Savage-Ashlock K.N."/>
            <person name="McCully A.L."/>
            <person name="Luedtke B."/>
            <person name="Shaw E.I."/>
            <person name="Hoff W.D."/>
            <person name="Elshahed M.S."/>
        </authorList>
    </citation>
    <scope>NUCLEOTIDE SEQUENCE [LARGE SCALE GENOMIC DNA]</scope>
    <source>
        <strain evidence="2 4">DX253</strain>
    </source>
</reference>
<organism evidence="2 4">
    <name type="scientific">Haladaptatus paucihalophilus DX253</name>
    <dbReference type="NCBI Taxonomy" id="797209"/>
    <lineage>
        <taxon>Archaea</taxon>
        <taxon>Methanobacteriati</taxon>
        <taxon>Methanobacteriota</taxon>
        <taxon>Stenosarchaea group</taxon>
        <taxon>Halobacteria</taxon>
        <taxon>Halobacteriales</taxon>
        <taxon>Haladaptataceae</taxon>
        <taxon>Haladaptatus</taxon>
    </lineage>
</organism>
<evidence type="ECO:0000313" key="3">
    <source>
        <dbReference type="EMBL" id="SHK16501.1"/>
    </source>
</evidence>
<dbReference type="EMBL" id="AEMG01000006">
    <property type="protein sequence ID" value="EFW92659.1"/>
    <property type="molecule type" value="Genomic_DNA"/>
</dbReference>
<evidence type="ECO:0000256" key="1">
    <source>
        <dbReference type="SAM" id="MobiDB-lite"/>
    </source>
</evidence>
<evidence type="ECO:0000313" key="2">
    <source>
        <dbReference type="EMBL" id="EFW92659.1"/>
    </source>
</evidence>
<dbReference type="Proteomes" id="UP000003751">
    <property type="component" value="Unassembled WGS sequence"/>
</dbReference>
<dbReference type="RefSeq" id="WP_007978444.1">
    <property type="nucleotide sequence ID" value="NZ_AEMG01000006.1"/>
</dbReference>
<evidence type="ECO:0000313" key="4">
    <source>
        <dbReference type="Proteomes" id="UP000003751"/>
    </source>
</evidence>
<keyword evidence="5" id="KW-1185">Reference proteome</keyword>
<reference evidence="5" key="3">
    <citation type="submission" date="2016-11" db="EMBL/GenBank/DDBJ databases">
        <authorList>
            <person name="Varghese N."/>
            <person name="Submissions S."/>
        </authorList>
    </citation>
    <scope>NUCLEOTIDE SEQUENCE [LARGE SCALE GENOMIC DNA]</scope>
    <source>
        <strain evidence="5">DX253</strain>
    </source>
</reference>
<proteinExistence type="predicted"/>